<evidence type="ECO:0000313" key="1">
    <source>
        <dbReference type="EMBL" id="MBA0730132.1"/>
    </source>
</evidence>
<reference evidence="1 2" key="1">
    <citation type="journal article" date="2019" name="Genome Biol. Evol.">
        <title>Insights into the evolution of the New World diploid cottons (Gossypium, subgenus Houzingenia) based on genome sequencing.</title>
        <authorList>
            <person name="Grover C.E."/>
            <person name="Arick M.A. 2nd"/>
            <person name="Thrash A."/>
            <person name="Conover J.L."/>
            <person name="Sanders W.S."/>
            <person name="Peterson D.G."/>
            <person name="Frelichowski J.E."/>
            <person name="Scheffler J.A."/>
            <person name="Scheffler B.E."/>
            <person name="Wendel J.F."/>
        </authorList>
    </citation>
    <scope>NUCLEOTIDE SEQUENCE [LARGE SCALE GENOMIC DNA]</scope>
    <source>
        <strain evidence="1">4</strain>
        <tissue evidence="1">Leaf</tissue>
    </source>
</reference>
<dbReference type="Proteomes" id="UP000593574">
    <property type="component" value="Unassembled WGS sequence"/>
</dbReference>
<organism evidence="1 2">
    <name type="scientific">Gossypium laxum</name>
    <dbReference type="NCBI Taxonomy" id="34288"/>
    <lineage>
        <taxon>Eukaryota</taxon>
        <taxon>Viridiplantae</taxon>
        <taxon>Streptophyta</taxon>
        <taxon>Embryophyta</taxon>
        <taxon>Tracheophyta</taxon>
        <taxon>Spermatophyta</taxon>
        <taxon>Magnoliopsida</taxon>
        <taxon>eudicotyledons</taxon>
        <taxon>Gunneridae</taxon>
        <taxon>Pentapetalae</taxon>
        <taxon>rosids</taxon>
        <taxon>malvids</taxon>
        <taxon>Malvales</taxon>
        <taxon>Malvaceae</taxon>
        <taxon>Malvoideae</taxon>
        <taxon>Gossypium</taxon>
    </lineage>
</organism>
<accession>A0A7J9B1T3</accession>
<sequence>MTKASQFDFEFQAKNSYVVDGFNKEVVGPNFDYFPTEGKQSTGKEIVEWIVNNISEMDELEERMQTRYAKNTLGEILALEMVLYKAIASQFATEGHACLQAMLLGIHLGLSSIIIEGDVRKIIKKCQLDIQDKLEIRAIIRDIQ</sequence>
<comment type="caution">
    <text evidence="1">The sequence shown here is derived from an EMBL/GenBank/DDBJ whole genome shotgun (WGS) entry which is preliminary data.</text>
</comment>
<proteinExistence type="predicted"/>
<keyword evidence="2" id="KW-1185">Reference proteome</keyword>
<protein>
    <recommendedName>
        <fullName evidence="3">RNase H type-1 domain-containing protein</fullName>
    </recommendedName>
</protein>
<name>A0A7J9B1T3_9ROSI</name>
<dbReference type="EMBL" id="JABEZV010442674">
    <property type="protein sequence ID" value="MBA0730132.1"/>
    <property type="molecule type" value="Genomic_DNA"/>
</dbReference>
<dbReference type="AlphaFoldDB" id="A0A7J9B1T3"/>
<gene>
    <name evidence="1" type="ORF">Golax_020454</name>
</gene>
<evidence type="ECO:0000313" key="2">
    <source>
        <dbReference type="Proteomes" id="UP000593574"/>
    </source>
</evidence>
<evidence type="ECO:0008006" key="3">
    <source>
        <dbReference type="Google" id="ProtNLM"/>
    </source>
</evidence>